<evidence type="ECO:0000313" key="10">
    <source>
        <dbReference type="EMBL" id="AXY87905.1"/>
    </source>
</evidence>
<organism evidence="10">
    <name type="scientific">Subpsaltria yangi</name>
    <dbReference type="NCBI Taxonomy" id="1195109"/>
    <lineage>
        <taxon>Eukaryota</taxon>
        <taxon>Metazoa</taxon>
        <taxon>Ecdysozoa</taxon>
        <taxon>Arthropoda</taxon>
        <taxon>Hexapoda</taxon>
        <taxon>Insecta</taxon>
        <taxon>Pterygota</taxon>
        <taxon>Neoptera</taxon>
        <taxon>Paraneoptera</taxon>
        <taxon>Hemiptera</taxon>
        <taxon>Auchenorrhyncha</taxon>
        <taxon>Cicadoidea</taxon>
        <taxon>Cicadidae</taxon>
        <taxon>Tibicininae</taxon>
        <taxon>Tibicinini</taxon>
        <taxon>Subpsaltria</taxon>
    </lineage>
</organism>
<keyword evidence="4" id="KW-0812">Transmembrane</keyword>
<evidence type="ECO:0000256" key="6">
    <source>
        <dbReference type="ARBA" id="ARBA00022989"/>
    </source>
</evidence>
<keyword evidence="8 10" id="KW-0675">Receptor</keyword>
<evidence type="ECO:0000256" key="1">
    <source>
        <dbReference type="ARBA" id="ARBA00004651"/>
    </source>
</evidence>
<dbReference type="GO" id="GO:0005886">
    <property type="term" value="C:plasma membrane"/>
    <property type="evidence" value="ECO:0007669"/>
    <property type="project" value="UniProtKB-SubCell"/>
</dbReference>
<dbReference type="AlphaFoldDB" id="A0A385IUT8"/>
<name>A0A385IUT8_9HEMI</name>
<proteinExistence type="evidence at transcript level"/>
<evidence type="ECO:0000256" key="3">
    <source>
        <dbReference type="ARBA" id="ARBA00022606"/>
    </source>
</evidence>
<evidence type="ECO:0000256" key="4">
    <source>
        <dbReference type="ARBA" id="ARBA00022692"/>
    </source>
</evidence>
<dbReference type="PANTHER" id="PTHR21137:SF35">
    <property type="entry name" value="ODORANT RECEPTOR 19A-RELATED"/>
    <property type="match status" value="1"/>
</dbReference>
<dbReference type="Pfam" id="PF02949">
    <property type="entry name" value="7tm_6"/>
    <property type="match status" value="1"/>
</dbReference>
<keyword evidence="3" id="KW-0716">Sensory transduction</keyword>
<dbReference type="EMBL" id="MH230252">
    <property type="protein sequence ID" value="AXY87911.1"/>
    <property type="molecule type" value="mRNA"/>
</dbReference>
<reference evidence="10" key="1">
    <citation type="journal article" date="2018" name="Comp. Biochem. Physiol. Part D Genomics Proteomics">
        <title>Identification of candidate olfactory genes in cicada Subpsaltria yangi by antennal transcriptome analysis.</title>
        <authorList>
            <person name="Qi M."/>
            <person name="Wei S."/>
            <person name="Wei C."/>
        </authorList>
    </citation>
    <scope>NUCLEOTIDE SEQUENCE</scope>
</reference>
<dbReference type="EMBL" id="MH230246">
    <property type="protein sequence ID" value="AXY87905.1"/>
    <property type="molecule type" value="mRNA"/>
</dbReference>
<evidence type="ECO:0000256" key="8">
    <source>
        <dbReference type="ARBA" id="ARBA00023170"/>
    </source>
</evidence>
<dbReference type="GO" id="GO:0007165">
    <property type="term" value="P:signal transduction"/>
    <property type="evidence" value="ECO:0007669"/>
    <property type="project" value="UniProtKB-KW"/>
</dbReference>
<evidence type="ECO:0000256" key="5">
    <source>
        <dbReference type="ARBA" id="ARBA00022725"/>
    </source>
</evidence>
<dbReference type="InterPro" id="IPR004117">
    <property type="entry name" value="7tm6_olfct_rcpt"/>
</dbReference>
<keyword evidence="5" id="KW-0552">Olfaction</keyword>
<keyword evidence="9" id="KW-0807">Transducer</keyword>
<evidence type="ECO:0000313" key="11">
    <source>
        <dbReference type="EMBL" id="AXY87911.1"/>
    </source>
</evidence>
<dbReference type="GO" id="GO:0004984">
    <property type="term" value="F:olfactory receptor activity"/>
    <property type="evidence" value="ECO:0007669"/>
    <property type="project" value="InterPro"/>
</dbReference>
<accession>A0A385IUT8</accession>
<protein>
    <submittedName>
        <fullName evidence="10">Odorant receptor 18</fullName>
    </submittedName>
    <submittedName>
        <fullName evidence="11">Odorant receptor 24</fullName>
    </submittedName>
</protein>
<dbReference type="PANTHER" id="PTHR21137">
    <property type="entry name" value="ODORANT RECEPTOR"/>
    <property type="match status" value="1"/>
</dbReference>
<keyword evidence="2" id="KW-1003">Cell membrane</keyword>
<evidence type="ECO:0000256" key="2">
    <source>
        <dbReference type="ARBA" id="ARBA00022475"/>
    </source>
</evidence>
<dbReference type="GO" id="GO:0005549">
    <property type="term" value="F:odorant binding"/>
    <property type="evidence" value="ECO:0007669"/>
    <property type="project" value="InterPro"/>
</dbReference>
<sequence>MIVQPFSNTNGNAMSESILSFKLTLYLACVVSELSIYCACGHIICEQTASIQEHFYSVDWTDCTKRFRRNLLVAITRSKKPVTITAGKFYPVDLIMFTSIMKASYSCFTMLHGFVSRRN</sequence>
<keyword evidence="6" id="KW-1133">Transmembrane helix</keyword>
<evidence type="ECO:0000256" key="7">
    <source>
        <dbReference type="ARBA" id="ARBA00023136"/>
    </source>
</evidence>
<evidence type="ECO:0000256" key="9">
    <source>
        <dbReference type="ARBA" id="ARBA00023224"/>
    </source>
</evidence>
<keyword evidence="7" id="KW-0472">Membrane</keyword>
<comment type="subcellular location">
    <subcellularLocation>
        <location evidence="1">Cell membrane</location>
        <topology evidence="1">Multi-pass membrane protein</topology>
    </subcellularLocation>
</comment>